<dbReference type="Gene3D" id="1.20.58.600">
    <property type="match status" value="1"/>
</dbReference>
<dbReference type="Pfam" id="PF08933">
    <property type="entry name" value="PrnB"/>
    <property type="match status" value="1"/>
</dbReference>
<evidence type="ECO:0000313" key="2">
    <source>
        <dbReference type="Proteomes" id="UP000559987"/>
    </source>
</evidence>
<accession>A0A839UWF8</accession>
<dbReference type="GO" id="GO:0019441">
    <property type="term" value="P:L-tryptophan catabolic process to kynurenine"/>
    <property type="evidence" value="ECO:0007669"/>
    <property type="project" value="InterPro"/>
</dbReference>
<organism evidence="1 2">
    <name type="scientific">Simiduia aestuariiviva</name>
    <dbReference type="NCBI Taxonomy" id="1510459"/>
    <lineage>
        <taxon>Bacteria</taxon>
        <taxon>Pseudomonadati</taxon>
        <taxon>Pseudomonadota</taxon>
        <taxon>Gammaproteobacteria</taxon>
        <taxon>Cellvibrionales</taxon>
        <taxon>Cellvibrionaceae</taxon>
        <taxon>Simiduia</taxon>
    </lineage>
</organism>
<dbReference type="RefSeq" id="WP_183911193.1">
    <property type="nucleotide sequence ID" value="NZ_JACHXZ010000004.1"/>
</dbReference>
<dbReference type="AlphaFoldDB" id="A0A839UWF8"/>
<gene>
    <name evidence="1" type="ORF">FHS30_002910</name>
</gene>
<reference evidence="1 2" key="1">
    <citation type="submission" date="2020-08" db="EMBL/GenBank/DDBJ databases">
        <title>Genomic Encyclopedia of Type Strains, Phase III (KMG-III): the genomes of soil and plant-associated and newly described type strains.</title>
        <authorList>
            <person name="Whitman W."/>
        </authorList>
    </citation>
    <scope>NUCLEOTIDE SEQUENCE [LARGE SCALE GENOMIC DNA]</scope>
    <source>
        <strain evidence="1 2">CECT 8571</strain>
    </source>
</reference>
<evidence type="ECO:0000313" key="1">
    <source>
        <dbReference type="EMBL" id="MBB3169697.1"/>
    </source>
</evidence>
<dbReference type="EMBL" id="JACHXZ010000004">
    <property type="protein sequence ID" value="MBB3169697.1"/>
    <property type="molecule type" value="Genomic_DNA"/>
</dbReference>
<dbReference type="InterPro" id="IPR015029">
    <property type="entry name" value="PrnB"/>
</dbReference>
<dbReference type="GO" id="GO:0020037">
    <property type="term" value="F:heme binding"/>
    <property type="evidence" value="ECO:0007669"/>
    <property type="project" value="InterPro"/>
</dbReference>
<dbReference type="GO" id="GO:0046872">
    <property type="term" value="F:metal ion binding"/>
    <property type="evidence" value="ECO:0007669"/>
    <property type="project" value="InterPro"/>
</dbReference>
<comment type="caution">
    <text evidence="1">The sequence shown here is derived from an EMBL/GenBank/DDBJ whole genome shotgun (WGS) entry which is preliminary data.</text>
</comment>
<name>A0A839UWF8_9GAMM</name>
<dbReference type="SUPFAM" id="SSF140959">
    <property type="entry name" value="Indolic compounds 2,3-dioxygenase-like"/>
    <property type="match status" value="1"/>
</dbReference>
<proteinExistence type="predicted"/>
<sequence length="391" mass="44173">MSSNSQAFDEWIRHRFVALNSELEQRYAQQADRANVVGVGDDLKQQLESEGRALISALLAEGNTDQGFDKAFDLLGSVGLYMAACRRHEITEPSRETTSPLVEASALAMHIGASIGVTPRFATAHLTTHNRAVNGVYKRFTDLPDEKIFVDYNTRGILAYKRAADALLKILPLGIAHPITQDLLQVAERALQDVIDANDQLFDKLDTDQFFYCVRPYYKPHRVGQQVYRGANAGDFAGINVIDMLLGLCFANEPSYSQILVDKFLYMMPEDQLILRDSMRRTSLMDSFLEHQADRDQDWYQTNLRHFLAVCERHGDTAIQHHDQLVSKYIEKPSAHIEQQHIEKITASGPPLHVLLGALEKLRDRRAAAPRTDIRTRHDDIAHLKSLLVPS</sequence>
<keyword evidence="2" id="KW-1185">Reference proteome</keyword>
<dbReference type="Proteomes" id="UP000559987">
    <property type="component" value="Unassembled WGS sequence"/>
</dbReference>
<dbReference type="InterPro" id="IPR037217">
    <property type="entry name" value="Trp/Indoleamine_2_3_dOase-like"/>
</dbReference>
<dbReference type="Gene3D" id="1.20.58.480">
    <property type="match status" value="1"/>
</dbReference>
<evidence type="ECO:0008006" key="3">
    <source>
        <dbReference type="Google" id="ProtNLM"/>
    </source>
</evidence>
<protein>
    <recommendedName>
        <fullName evidence="3">DUF1864 family protein</fullName>
    </recommendedName>
</protein>